<dbReference type="AlphaFoldDB" id="A0A9P6BZW7"/>
<name>A0A9P6BZW7_9AGAR</name>
<proteinExistence type="predicted"/>
<feature type="region of interest" description="Disordered" evidence="1">
    <location>
        <begin position="254"/>
        <end position="284"/>
    </location>
</feature>
<dbReference type="OrthoDB" id="10676683at2759"/>
<evidence type="ECO:0000256" key="1">
    <source>
        <dbReference type="SAM" id="MobiDB-lite"/>
    </source>
</evidence>
<accession>A0A9P6BZW7</accession>
<dbReference type="EMBL" id="MU151413">
    <property type="protein sequence ID" value="KAF9444009.1"/>
    <property type="molecule type" value="Genomic_DNA"/>
</dbReference>
<organism evidence="2 3">
    <name type="scientific">Macrolepiota fuliginosa MF-IS2</name>
    <dbReference type="NCBI Taxonomy" id="1400762"/>
    <lineage>
        <taxon>Eukaryota</taxon>
        <taxon>Fungi</taxon>
        <taxon>Dikarya</taxon>
        <taxon>Basidiomycota</taxon>
        <taxon>Agaricomycotina</taxon>
        <taxon>Agaricomycetes</taxon>
        <taxon>Agaricomycetidae</taxon>
        <taxon>Agaricales</taxon>
        <taxon>Agaricineae</taxon>
        <taxon>Agaricaceae</taxon>
        <taxon>Macrolepiota</taxon>
    </lineage>
</organism>
<feature type="region of interest" description="Disordered" evidence="1">
    <location>
        <begin position="411"/>
        <end position="445"/>
    </location>
</feature>
<protein>
    <submittedName>
        <fullName evidence="2">Uncharacterized protein</fullName>
    </submittedName>
</protein>
<sequence>MTRSVRASLERWTSETPQTISSNKAFLLETFSGLQDLYPELAKYPGDFDPEYLAEQLWIVSLNVFNGILPEDRDDSDKGAPRFYRTLGSKELRMGVEGTGGDDFLADLGLMTFPSSSNPNQAGSNGEMGFDPFAGADMGDIPGANPPQDLKGVSIASAPVADSSKTIPTDPHATPKSGAGLLCFQDAPLLDQISNSAVIEPQFSKRICSLPDLDDEEDLQIDEEVRHRLGNGIQEQHVAGLAFAMPSTIYVPNEEDLYDSNSDDGGGQSSEEEVAAGGLRSSGQGGPKTYDIGILLNLEAVHAQIFESTGLFIAEEQEAQLTQSAIYNLLLDLEPTVVPLGVLQVQVLILPTGGHTHDKIISTFTNMGFKREGKGRIVSYRGFDELTTILTMRTGEWDQYKSDIRGVLRDEPGTLSEFPEGRASERKREGKGKGKGKEREIPLYR</sequence>
<feature type="compositionally biased region" description="Basic and acidic residues" evidence="1">
    <location>
        <begin position="419"/>
        <end position="445"/>
    </location>
</feature>
<dbReference type="Proteomes" id="UP000807342">
    <property type="component" value="Unassembled WGS sequence"/>
</dbReference>
<gene>
    <name evidence="2" type="ORF">P691DRAFT_807998</name>
</gene>
<evidence type="ECO:0000313" key="3">
    <source>
        <dbReference type="Proteomes" id="UP000807342"/>
    </source>
</evidence>
<reference evidence="2" key="1">
    <citation type="submission" date="2020-11" db="EMBL/GenBank/DDBJ databases">
        <authorList>
            <consortium name="DOE Joint Genome Institute"/>
            <person name="Ahrendt S."/>
            <person name="Riley R."/>
            <person name="Andreopoulos W."/>
            <person name="Labutti K."/>
            <person name="Pangilinan J."/>
            <person name="Ruiz-Duenas F.J."/>
            <person name="Barrasa J.M."/>
            <person name="Sanchez-Garcia M."/>
            <person name="Camarero S."/>
            <person name="Miyauchi S."/>
            <person name="Serrano A."/>
            <person name="Linde D."/>
            <person name="Babiker R."/>
            <person name="Drula E."/>
            <person name="Ayuso-Fernandez I."/>
            <person name="Pacheco R."/>
            <person name="Padilla G."/>
            <person name="Ferreira P."/>
            <person name="Barriuso J."/>
            <person name="Kellner H."/>
            <person name="Castanera R."/>
            <person name="Alfaro M."/>
            <person name="Ramirez L."/>
            <person name="Pisabarro A.G."/>
            <person name="Kuo A."/>
            <person name="Tritt A."/>
            <person name="Lipzen A."/>
            <person name="He G."/>
            <person name="Yan M."/>
            <person name="Ng V."/>
            <person name="Cullen D."/>
            <person name="Martin F."/>
            <person name="Rosso M.-N."/>
            <person name="Henrissat B."/>
            <person name="Hibbett D."/>
            <person name="Martinez A.T."/>
            <person name="Grigoriev I.V."/>
        </authorList>
    </citation>
    <scope>NUCLEOTIDE SEQUENCE</scope>
    <source>
        <strain evidence="2">MF-IS2</strain>
    </source>
</reference>
<evidence type="ECO:0000313" key="2">
    <source>
        <dbReference type="EMBL" id="KAF9444009.1"/>
    </source>
</evidence>
<keyword evidence="3" id="KW-1185">Reference proteome</keyword>
<comment type="caution">
    <text evidence="2">The sequence shown here is derived from an EMBL/GenBank/DDBJ whole genome shotgun (WGS) entry which is preliminary data.</text>
</comment>